<keyword evidence="8 16" id="KW-0479">Metal-binding</keyword>
<evidence type="ECO:0000256" key="15">
    <source>
        <dbReference type="ARBA" id="ARBA00047827"/>
    </source>
</evidence>
<evidence type="ECO:0000313" key="18">
    <source>
        <dbReference type="EMBL" id="GBP59937.1"/>
    </source>
</evidence>
<evidence type="ECO:0000313" key="19">
    <source>
        <dbReference type="Proteomes" id="UP000299102"/>
    </source>
</evidence>
<keyword evidence="7 16" id="KW-0349">Heme</keyword>
<evidence type="ECO:0000256" key="12">
    <source>
        <dbReference type="ARBA" id="ARBA00023004"/>
    </source>
</evidence>
<evidence type="ECO:0000256" key="11">
    <source>
        <dbReference type="ARBA" id="ARBA00023002"/>
    </source>
</evidence>
<dbReference type="CDD" id="cd11056">
    <property type="entry name" value="CYP6-like"/>
    <property type="match status" value="1"/>
</dbReference>
<evidence type="ECO:0000256" key="1">
    <source>
        <dbReference type="ARBA" id="ARBA00001971"/>
    </source>
</evidence>
<dbReference type="InterPro" id="IPR001128">
    <property type="entry name" value="Cyt_P450"/>
</dbReference>
<dbReference type="PRINTS" id="PR00463">
    <property type="entry name" value="EP450I"/>
</dbReference>
<evidence type="ECO:0000256" key="7">
    <source>
        <dbReference type="ARBA" id="ARBA00022617"/>
    </source>
</evidence>
<protein>
    <recommendedName>
        <fullName evidence="6">unspecific monooxygenase</fullName>
        <ecNumber evidence="6">1.14.14.1</ecNumber>
    </recommendedName>
</protein>
<feature type="binding site" description="axial binding residue" evidence="16">
    <location>
        <position position="466"/>
    </location>
    <ligand>
        <name>heme</name>
        <dbReference type="ChEBI" id="CHEBI:30413"/>
    </ligand>
    <ligandPart>
        <name>Fe</name>
        <dbReference type="ChEBI" id="CHEBI:18248"/>
    </ligandPart>
</feature>
<dbReference type="Pfam" id="PF00067">
    <property type="entry name" value="p450"/>
    <property type="match status" value="1"/>
</dbReference>
<keyword evidence="13" id="KW-0503">Monooxygenase</keyword>
<proteinExistence type="inferred from homology"/>
<evidence type="ECO:0000256" key="4">
    <source>
        <dbReference type="ARBA" id="ARBA00004406"/>
    </source>
</evidence>
<dbReference type="EC" id="1.14.14.1" evidence="6"/>
<evidence type="ECO:0000256" key="8">
    <source>
        <dbReference type="ARBA" id="ARBA00022723"/>
    </source>
</evidence>
<accession>A0A4C1XC90</accession>
<sequence length="523" mass="58792">MNSARTIEEIGRGPNIMYTSNPQAHERTPPGLPPSIHAMVNCTMDGGSKRHRCRSSGTVFSSSCRGKAQPESALNCIAVIPTKSFSEPFFLRGGKPDLVKAVLFTDFLYFHKGGLNPHDTVTEPMLKNLLFTDGELWTLLRQRMTPAFTTGKLKAMFPLIVERAEKVQDLANNAAKTGATVDVRELMAKYTTDFIGACGFGIAMMSLNDETSSFRKLGRRLFHHDYRDDLVIMSKQVFTEKFNHLDLSMPEIQQITLHLIHSLMKQRNYMPFSKNDFNDLLLVLKENGKLIGELLEKMNPDGFQKIAEIEFDDLLIATQILAIFAAGIDTSLSVSSYILHQLAFLPEIQAKIQEEIDEVLFRYSNKLCYDAVKEMKCLEMSLLKGMRLFYSLGFLVRKSARKYTFSSTDVTMDPGVRAMIPLQALHKDKKYFKKPEKFVSERFSPSQVNDNKKRVFLTLKEGPRACIGEHLGLMQSLAGLAALLHKYSVELAPSSVRHPVSDPSAIITQNIKGGLPLLIKTRV</sequence>
<comment type="cofactor">
    <cofactor evidence="1 16">
        <name>heme</name>
        <dbReference type="ChEBI" id="CHEBI:30413"/>
    </cofactor>
</comment>
<evidence type="ECO:0000256" key="5">
    <source>
        <dbReference type="ARBA" id="ARBA00010617"/>
    </source>
</evidence>
<dbReference type="Proteomes" id="UP000299102">
    <property type="component" value="Unassembled WGS sequence"/>
</dbReference>
<dbReference type="GO" id="GO:0005506">
    <property type="term" value="F:iron ion binding"/>
    <property type="evidence" value="ECO:0007669"/>
    <property type="project" value="InterPro"/>
</dbReference>
<evidence type="ECO:0000256" key="10">
    <source>
        <dbReference type="ARBA" id="ARBA00022848"/>
    </source>
</evidence>
<dbReference type="AlphaFoldDB" id="A0A4C1XC90"/>
<comment type="catalytic activity">
    <reaction evidence="15">
        <text>an organic molecule + reduced [NADPH--hemoprotein reductase] + O2 = an alcohol + oxidized [NADPH--hemoprotein reductase] + H2O + H(+)</text>
        <dbReference type="Rhea" id="RHEA:17149"/>
        <dbReference type="Rhea" id="RHEA-COMP:11964"/>
        <dbReference type="Rhea" id="RHEA-COMP:11965"/>
        <dbReference type="ChEBI" id="CHEBI:15377"/>
        <dbReference type="ChEBI" id="CHEBI:15378"/>
        <dbReference type="ChEBI" id="CHEBI:15379"/>
        <dbReference type="ChEBI" id="CHEBI:30879"/>
        <dbReference type="ChEBI" id="CHEBI:57618"/>
        <dbReference type="ChEBI" id="CHEBI:58210"/>
        <dbReference type="ChEBI" id="CHEBI:142491"/>
        <dbReference type="EC" id="1.14.14.1"/>
    </reaction>
</comment>
<evidence type="ECO:0000256" key="2">
    <source>
        <dbReference type="ARBA" id="ARBA00003690"/>
    </source>
</evidence>
<evidence type="ECO:0000256" key="3">
    <source>
        <dbReference type="ARBA" id="ARBA00004174"/>
    </source>
</evidence>
<evidence type="ECO:0000256" key="9">
    <source>
        <dbReference type="ARBA" id="ARBA00022824"/>
    </source>
</evidence>
<evidence type="ECO:0000256" key="17">
    <source>
        <dbReference type="SAM" id="MobiDB-lite"/>
    </source>
</evidence>
<dbReference type="GO" id="GO:0020037">
    <property type="term" value="F:heme binding"/>
    <property type="evidence" value="ECO:0007669"/>
    <property type="project" value="InterPro"/>
</dbReference>
<keyword evidence="10" id="KW-0492">Microsome</keyword>
<comment type="similarity">
    <text evidence="5">Belongs to the cytochrome P450 family.</text>
</comment>
<reference evidence="18 19" key="1">
    <citation type="journal article" date="2019" name="Commun. Biol.">
        <title>The bagworm genome reveals a unique fibroin gene that provides high tensile strength.</title>
        <authorList>
            <person name="Kono N."/>
            <person name="Nakamura H."/>
            <person name="Ohtoshi R."/>
            <person name="Tomita M."/>
            <person name="Numata K."/>
            <person name="Arakawa K."/>
        </authorList>
    </citation>
    <scope>NUCLEOTIDE SEQUENCE [LARGE SCALE GENOMIC DNA]</scope>
</reference>
<dbReference type="InterPro" id="IPR002401">
    <property type="entry name" value="Cyt_P450_E_grp-I"/>
</dbReference>
<evidence type="ECO:0000256" key="14">
    <source>
        <dbReference type="ARBA" id="ARBA00023136"/>
    </source>
</evidence>
<dbReference type="GO" id="GO:0005789">
    <property type="term" value="C:endoplasmic reticulum membrane"/>
    <property type="evidence" value="ECO:0007669"/>
    <property type="project" value="UniProtKB-SubCell"/>
</dbReference>
<dbReference type="PANTHER" id="PTHR24292">
    <property type="entry name" value="CYTOCHROME P450"/>
    <property type="match status" value="1"/>
</dbReference>
<feature type="compositionally biased region" description="Basic and acidic residues" evidence="17">
    <location>
        <begin position="1"/>
        <end position="11"/>
    </location>
</feature>
<comment type="caution">
    <text evidence="18">The sequence shown here is derived from an EMBL/GenBank/DDBJ whole genome shotgun (WGS) entry which is preliminary data.</text>
</comment>
<keyword evidence="14" id="KW-0472">Membrane</keyword>
<evidence type="ECO:0000256" key="13">
    <source>
        <dbReference type="ARBA" id="ARBA00023033"/>
    </source>
</evidence>
<keyword evidence="12 16" id="KW-0408">Iron</keyword>
<keyword evidence="19" id="KW-1185">Reference proteome</keyword>
<dbReference type="Gene3D" id="1.10.630.10">
    <property type="entry name" value="Cytochrome P450"/>
    <property type="match status" value="1"/>
</dbReference>
<dbReference type="InterPro" id="IPR050476">
    <property type="entry name" value="Insect_CytP450_Detox"/>
</dbReference>
<evidence type="ECO:0000256" key="16">
    <source>
        <dbReference type="PIRSR" id="PIRSR602401-1"/>
    </source>
</evidence>
<feature type="region of interest" description="Disordered" evidence="17">
    <location>
        <begin position="1"/>
        <end position="31"/>
    </location>
</feature>
<name>A0A4C1XC90_EUMVA</name>
<organism evidence="18 19">
    <name type="scientific">Eumeta variegata</name>
    <name type="common">Bagworm moth</name>
    <name type="synonym">Eumeta japonica</name>
    <dbReference type="NCBI Taxonomy" id="151549"/>
    <lineage>
        <taxon>Eukaryota</taxon>
        <taxon>Metazoa</taxon>
        <taxon>Ecdysozoa</taxon>
        <taxon>Arthropoda</taxon>
        <taxon>Hexapoda</taxon>
        <taxon>Insecta</taxon>
        <taxon>Pterygota</taxon>
        <taxon>Neoptera</taxon>
        <taxon>Endopterygota</taxon>
        <taxon>Lepidoptera</taxon>
        <taxon>Glossata</taxon>
        <taxon>Ditrysia</taxon>
        <taxon>Tineoidea</taxon>
        <taxon>Psychidae</taxon>
        <taxon>Oiketicinae</taxon>
        <taxon>Eumeta</taxon>
    </lineage>
</organism>
<comment type="subcellular location">
    <subcellularLocation>
        <location evidence="4">Endoplasmic reticulum membrane</location>
        <topology evidence="4">Peripheral membrane protein</topology>
    </subcellularLocation>
    <subcellularLocation>
        <location evidence="3">Microsome membrane</location>
        <topology evidence="3">Peripheral membrane protein</topology>
    </subcellularLocation>
</comment>
<evidence type="ECO:0000256" key="6">
    <source>
        <dbReference type="ARBA" id="ARBA00012109"/>
    </source>
</evidence>
<gene>
    <name evidence="18" type="primary">Cyp6a2</name>
    <name evidence="18" type="ORF">EVAR_89008_1</name>
</gene>
<keyword evidence="9" id="KW-0256">Endoplasmic reticulum</keyword>
<dbReference type="SUPFAM" id="SSF48264">
    <property type="entry name" value="Cytochrome P450"/>
    <property type="match status" value="1"/>
</dbReference>
<dbReference type="EMBL" id="BGZK01000774">
    <property type="protein sequence ID" value="GBP59937.1"/>
    <property type="molecule type" value="Genomic_DNA"/>
</dbReference>
<dbReference type="OrthoDB" id="2789670at2759"/>
<dbReference type="STRING" id="151549.A0A4C1XC90"/>
<dbReference type="GO" id="GO:0016712">
    <property type="term" value="F:oxidoreductase activity, acting on paired donors, with incorporation or reduction of molecular oxygen, reduced flavin or flavoprotein as one donor, and incorporation of one atom of oxygen"/>
    <property type="evidence" value="ECO:0007669"/>
    <property type="project" value="UniProtKB-EC"/>
</dbReference>
<dbReference type="InterPro" id="IPR036396">
    <property type="entry name" value="Cyt_P450_sf"/>
</dbReference>
<dbReference type="PANTHER" id="PTHR24292:SF84">
    <property type="entry name" value="CYTOCHROME P450 28A5-RELATED"/>
    <property type="match status" value="1"/>
</dbReference>
<comment type="function">
    <text evidence="2">May be involved in the metabolism of insect hormones and in the breakdown of synthetic insecticides.</text>
</comment>
<keyword evidence="11" id="KW-0560">Oxidoreductase</keyword>